<gene>
    <name evidence="7" type="primary">phnN</name>
    <name evidence="7" type="ORF">J6595_21320</name>
</gene>
<protein>
    <recommendedName>
        <fullName evidence="3">ribose 1,5-bisphosphate phosphokinase</fullName>
        <ecNumber evidence="3">2.7.4.23</ecNumber>
    </recommendedName>
</protein>
<name>A0ABS4BN15_9HYPH</name>
<evidence type="ECO:0000256" key="1">
    <source>
        <dbReference type="ARBA" id="ARBA00000373"/>
    </source>
</evidence>
<dbReference type="SUPFAM" id="SSF52540">
    <property type="entry name" value="P-loop containing nucleoside triphosphate hydrolases"/>
    <property type="match status" value="1"/>
</dbReference>
<evidence type="ECO:0000313" key="8">
    <source>
        <dbReference type="Proteomes" id="UP000678276"/>
    </source>
</evidence>
<reference evidence="7 8" key="1">
    <citation type="submission" date="2021-04" db="EMBL/GenBank/DDBJ databases">
        <title>Whole genome sequence of Jiella sp. KSK16Y-1.</title>
        <authorList>
            <person name="Tuo L."/>
        </authorList>
    </citation>
    <scope>NUCLEOTIDE SEQUENCE [LARGE SCALE GENOMIC DNA]</scope>
    <source>
        <strain evidence="7 8">KSK16Y-1</strain>
    </source>
</reference>
<proteinExistence type="predicted"/>
<keyword evidence="5" id="KW-0547">Nucleotide-binding</keyword>
<dbReference type="Gene3D" id="3.40.50.300">
    <property type="entry name" value="P-loop containing nucleotide triphosphate hydrolases"/>
    <property type="match status" value="1"/>
</dbReference>
<dbReference type="EC" id="2.7.4.23" evidence="3"/>
<sequence length="194" mass="21219">MSPEREALQGLGAFVAVVGPSGAGKDTLIGLAAQHFSRDGGFHFARRFVTRRSDPDSEDHAEIDEAEFTRRCGADAFALSWRAHGLGYGLDTTLLERVARGQTVIANISRRKIGDAAAVFPRLAIAHVVVAEALLVERIVKRGREDRTAALERARREAPLDVPRTVWRVAEIDNSGALELGVARFIDFLETCRS</sequence>
<comment type="caution">
    <text evidence="7">The sequence shown here is derived from an EMBL/GenBank/DDBJ whole genome shotgun (WGS) entry which is preliminary data.</text>
</comment>
<keyword evidence="8" id="KW-1185">Reference proteome</keyword>
<dbReference type="NCBIfam" id="TIGR02322">
    <property type="entry name" value="phosphon_PhnN"/>
    <property type="match status" value="1"/>
</dbReference>
<evidence type="ECO:0000256" key="2">
    <source>
        <dbReference type="ARBA" id="ARBA00005069"/>
    </source>
</evidence>
<dbReference type="RefSeq" id="WP_209597562.1">
    <property type="nucleotide sequence ID" value="NZ_JAGJCF010000025.1"/>
</dbReference>
<evidence type="ECO:0000313" key="7">
    <source>
        <dbReference type="EMBL" id="MBP0618128.1"/>
    </source>
</evidence>
<evidence type="ECO:0000256" key="6">
    <source>
        <dbReference type="ARBA" id="ARBA00022840"/>
    </source>
</evidence>
<evidence type="ECO:0000256" key="3">
    <source>
        <dbReference type="ARBA" id="ARBA00012892"/>
    </source>
</evidence>
<evidence type="ECO:0000256" key="4">
    <source>
        <dbReference type="ARBA" id="ARBA00022679"/>
    </source>
</evidence>
<dbReference type="InterPro" id="IPR027417">
    <property type="entry name" value="P-loop_NTPase"/>
</dbReference>
<accession>A0ABS4BN15</accession>
<comment type="pathway">
    <text evidence="2">Metabolic intermediate biosynthesis; 5-phospho-alpha-D-ribose 1-diphosphate biosynthesis; 5-phospho-alpha-D-ribose 1-diphosphate from D-ribose 5-phosphate (route II): step 3/3.</text>
</comment>
<comment type="catalytic activity">
    <reaction evidence="1">
        <text>alpha-D-ribose 1,5-bisphosphate + ATP = 5-phospho-alpha-D-ribose 1-diphosphate + ADP</text>
        <dbReference type="Rhea" id="RHEA:20109"/>
        <dbReference type="ChEBI" id="CHEBI:30616"/>
        <dbReference type="ChEBI" id="CHEBI:58017"/>
        <dbReference type="ChEBI" id="CHEBI:68688"/>
        <dbReference type="ChEBI" id="CHEBI:456216"/>
        <dbReference type="EC" id="2.7.4.23"/>
    </reaction>
</comment>
<keyword evidence="4" id="KW-0808">Transferase</keyword>
<dbReference type="EMBL" id="JAGJCF010000025">
    <property type="protein sequence ID" value="MBP0618128.1"/>
    <property type="molecule type" value="Genomic_DNA"/>
</dbReference>
<dbReference type="Proteomes" id="UP000678276">
    <property type="component" value="Unassembled WGS sequence"/>
</dbReference>
<evidence type="ECO:0000256" key="5">
    <source>
        <dbReference type="ARBA" id="ARBA00022741"/>
    </source>
</evidence>
<dbReference type="InterPro" id="IPR012699">
    <property type="entry name" value="PhnN"/>
</dbReference>
<keyword evidence="6" id="KW-0067">ATP-binding</keyword>
<organism evidence="7 8">
    <name type="scientific">Jiella mangrovi</name>
    <dbReference type="NCBI Taxonomy" id="2821407"/>
    <lineage>
        <taxon>Bacteria</taxon>
        <taxon>Pseudomonadati</taxon>
        <taxon>Pseudomonadota</taxon>
        <taxon>Alphaproteobacteria</taxon>
        <taxon>Hyphomicrobiales</taxon>
        <taxon>Aurantimonadaceae</taxon>
        <taxon>Jiella</taxon>
    </lineage>
</organism>